<organism evidence="1 2">
    <name type="scientific">Trichoderma cornu-damae</name>
    <dbReference type="NCBI Taxonomy" id="654480"/>
    <lineage>
        <taxon>Eukaryota</taxon>
        <taxon>Fungi</taxon>
        <taxon>Dikarya</taxon>
        <taxon>Ascomycota</taxon>
        <taxon>Pezizomycotina</taxon>
        <taxon>Sordariomycetes</taxon>
        <taxon>Hypocreomycetidae</taxon>
        <taxon>Hypocreales</taxon>
        <taxon>Hypocreaceae</taxon>
        <taxon>Trichoderma</taxon>
    </lineage>
</organism>
<evidence type="ECO:0000313" key="2">
    <source>
        <dbReference type="Proteomes" id="UP000827724"/>
    </source>
</evidence>
<keyword evidence="2" id="KW-1185">Reference proteome</keyword>
<dbReference type="Proteomes" id="UP000827724">
    <property type="component" value="Unassembled WGS sequence"/>
</dbReference>
<dbReference type="OrthoDB" id="6486656at2759"/>
<accession>A0A9P8TTA8</accession>
<evidence type="ECO:0000313" key="1">
    <source>
        <dbReference type="EMBL" id="KAH6604058.1"/>
    </source>
</evidence>
<proteinExistence type="predicted"/>
<reference evidence="1" key="1">
    <citation type="submission" date="2021-08" db="EMBL/GenBank/DDBJ databases">
        <title>Chromosome-Level Trichoderma cornu-damae using Hi-C Data.</title>
        <authorList>
            <person name="Kim C.S."/>
        </authorList>
    </citation>
    <scope>NUCLEOTIDE SEQUENCE</scope>
    <source>
        <strain evidence="1">KA19-0412C</strain>
    </source>
</reference>
<comment type="caution">
    <text evidence="1">The sequence shown here is derived from an EMBL/GenBank/DDBJ whole genome shotgun (WGS) entry which is preliminary data.</text>
</comment>
<protein>
    <submittedName>
        <fullName evidence="1">Uncharacterized protein</fullName>
    </submittedName>
</protein>
<dbReference type="EMBL" id="JAIWOZ010000006">
    <property type="protein sequence ID" value="KAH6604058.1"/>
    <property type="molecule type" value="Genomic_DNA"/>
</dbReference>
<sequence>MEGLMQKLGDGSVTHQNIPIDASVPGLFQSDARCSEDVPLPGRFQAMRLVEAALDAQILLHIIHRPSFEFCFNMVYSLEPSEYSAKERRFLPLLYAVLAYGSLFVDPYAERLEYGEVITRA</sequence>
<dbReference type="AlphaFoldDB" id="A0A9P8TTA8"/>
<gene>
    <name evidence="1" type="ORF">Trco_007504</name>
</gene>
<name>A0A9P8TTA8_9HYPO</name>